<dbReference type="Gene3D" id="1.10.287.370">
    <property type="match status" value="1"/>
</dbReference>
<comment type="similarity">
    <text evidence="1 3">Belongs to the prefoldin subunit alpha family.</text>
</comment>
<comment type="function">
    <text evidence="3">Binds specifically to cytosolic chaperonin (c-CPN) and transfers target proteins to it. Binds to nascent polypeptide chain and promotes folding in an environment in which there are many competing pathways for nonnative proteins.</text>
</comment>
<dbReference type="EMBL" id="JALLBG020000096">
    <property type="protein sequence ID" value="KAL3765403.1"/>
    <property type="molecule type" value="Genomic_DNA"/>
</dbReference>
<comment type="subunit">
    <text evidence="3">Heterohexamer of two PFD-alpha type and four PFD-beta type subunits.</text>
</comment>
<evidence type="ECO:0000256" key="1">
    <source>
        <dbReference type="ARBA" id="ARBA00010048"/>
    </source>
</evidence>
<keyword evidence="2 3" id="KW-0143">Chaperone</keyword>
<dbReference type="Pfam" id="PF02996">
    <property type="entry name" value="Prefoldin"/>
    <property type="match status" value="1"/>
</dbReference>
<keyword evidence="6" id="KW-1185">Reference proteome</keyword>
<reference evidence="5 6" key="1">
    <citation type="submission" date="2024-10" db="EMBL/GenBank/DDBJ databases">
        <title>Updated reference genomes for cyclostephanoid diatoms.</title>
        <authorList>
            <person name="Roberts W.R."/>
            <person name="Alverson A.J."/>
        </authorList>
    </citation>
    <scope>NUCLEOTIDE SEQUENCE [LARGE SCALE GENOMIC DNA]</scope>
    <source>
        <strain evidence="5 6">AJA232-27</strain>
    </source>
</reference>
<dbReference type="InterPro" id="IPR004127">
    <property type="entry name" value="Prefoldin_subunit_alpha"/>
</dbReference>
<sequence>MSTSVSTGGASTAPELSAARQAEADEEEVANISLESITEGKNERGIPATKFLDDIELFANSFNPPASSELLIGAYSDLYSKFKAYEQQLEQKRATYQEKLPEIEKSISLVRHLKSKKDADETVITRYNLADTIYSKAEVDCSQGIVNLWLGANVMLEYTYDEALELLISKQLVAQNDYKEVKEDLTFTRNQIITSEVNISRIYNWDVRRKREAKFAGSK</sequence>
<dbReference type="GO" id="GO:0016272">
    <property type="term" value="C:prefoldin complex"/>
    <property type="evidence" value="ECO:0007669"/>
    <property type="project" value="UniProtKB-UniRule"/>
</dbReference>
<name>A0ABD3MNP5_9STRA</name>
<dbReference type="CDD" id="cd23156">
    <property type="entry name" value="Prefoldin_3"/>
    <property type="match status" value="1"/>
</dbReference>
<dbReference type="AlphaFoldDB" id="A0ABD3MNP5"/>
<feature type="compositionally biased region" description="Low complexity" evidence="4">
    <location>
        <begin position="1"/>
        <end position="13"/>
    </location>
</feature>
<evidence type="ECO:0000256" key="4">
    <source>
        <dbReference type="SAM" id="MobiDB-lite"/>
    </source>
</evidence>
<dbReference type="PANTHER" id="PTHR12409:SF0">
    <property type="entry name" value="PREFOLDIN SUBUNIT 3"/>
    <property type="match status" value="1"/>
</dbReference>
<dbReference type="Proteomes" id="UP001530293">
    <property type="component" value="Unassembled WGS sequence"/>
</dbReference>
<comment type="caution">
    <text evidence="5">The sequence shown here is derived from an EMBL/GenBank/DDBJ whole genome shotgun (WGS) entry which is preliminary data.</text>
</comment>
<evidence type="ECO:0000256" key="2">
    <source>
        <dbReference type="ARBA" id="ARBA00023186"/>
    </source>
</evidence>
<dbReference type="PIRSF" id="PIRSF016396">
    <property type="entry name" value="Prefoldin_subunit_3"/>
    <property type="match status" value="1"/>
</dbReference>
<dbReference type="SUPFAM" id="SSF46579">
    <property type="entry name" value="Prefoldin"/>
    <property type="match status" value="1"/>
</dbReference>
<dbReference type="PANTHER" id="PTHR12409">
    <property type="entry name" value="PREFOLDIN SUBUNIT 3"/>
    <property type="match status" value="1"/>
</dbReference>
<organism evidence="5 6">
    <name type="scientific">Discostella pseudostelligera</name>
    <dbReference type="NCBI Taxonomy" id="259834"/>
    <lineage>
        <taxon>Eukaryota</taxon>
        <taxon>Sar</taxon>
        <taxon>Stramenopiles</taxon>
        <taxon>Ochrophyta</taxon>
        <taxon>Bacillariophyta</taxon>
        <taxon>Coscinodiscophyceae</taxon>
        <taxon>Thalassiosirophycidae</taxon>
        <taxon>Stephanodiscales</taxon>
        <taxon>Stephanodiscaceae</taxon>
        <taxon>Discostella</taxon>
    </lineage>
</organism>
<evidence type="ECO:0000313" key="6">
    <source>
        <dbReference type="Proteomes" id="UP001530293"/>
    </source>
</evidence>
<dbReference type="GO" id="GO:0005737">
    <property type="term" value="C:cytoplasm"/>
    <property type="evidence" value="ECO:0007669"/>
    <property type="project" value="UniProtKB-ARBA"/>
</dbReference>
<dbReference type="FunFam" id="1.10.287.370:FF:000001">
    <property type="entry name" value="Prefoldin subunit 3"/>
    <property type="match status" value="1"/>
</dbReference>
<evidence type="ECO:0000313" key="5">
    <source>
        <dbReference type="EMBL" id="KAL3765403.1"/>
    </source>
</evidence>
<dbReference type="GO" id="GO:0006457">
    <property type="term" value="P:protein folding"/>
    <property type="evidence" value="ECO:0007669"/>
    <property type="project" value="UniProtKB-UniRule"/>
</dbReference>
<feature type="region of interest" description="Disordered" evidence="4">
    <location>
        <begin position="1"/>
        <end position="36"/>
    </location>
</feature>
<protein>
    <recommendedName>
        <fullName evidence="3">Prefoldin subunit 3</fullName>
    </recommendedName>
</protein>
<dbReference type="InterPro" id="IPR016655">
    <property type="entry name" value="PFD3"/>
</dbReference>
<evidence type="ECO:0000256" key="3">
    <source>
        <dbReference type="PIRNR" id="PIRNR016396"/>
    </source>
</evidence>
<gene>
    <name evidence="5" type="ORF">ACHAWU_002321</name>
</gene>
<proteinExistence type="inferred from homology"/>
<dbReference type="InterPro" id="IPR009053">
    <property type="entry name" value="Prefoldin"/>
</dbReference>
<accession>A0ABD3MNP5</accession>